<evidence type="ECO:0000313" key="4">
    <source>
        <dbReference type="Proteomes" id="UP001370490"/>
    </source>
</evidence>
<dbReference type="SMART" id="SM01162">
    <property type="entry name" value="DUF1771"/>
    <property type="match status" value="1"/>
</dbReference>
<feature type="region of interest" description="Disordered" evidence="1">
    <location>
        <begin position="61"/>
        <end position="118"/>
    </location>
</feature>
<sequence>MDASSSSSSGNSEYDHWMFDLNGLLDAFGSALSLDDIASVYYESGCNIDLAGQILSYGLQRDSSSASNPAKDQADVATLSPPSSNCNFQNATYAEENPRQRKPKKASASMGSVSGAIGKDYAHPRKAANMSLKSAKPMKLDSNEFPASEIWDYKVPEDITTTRTSKLPKHIDFLVGMLRDDFKLDVNVVQEVLGTCGYNTELSMEKLLLLSASTLKKSDDITGIPAQQSTEEENFAALESKFCQENFQSIKSTPRDGSQHMVRNKDSEQRVESTPDARSILQSLFVQERFEEAPRRIIPPRRVRVFDDVVVELLRETSVIGQKATVETFLDPEDDIDDEDNYDVLRQAVRESWRTMHEYYKAAVEAYIKGDHIRAQKLKELGQYFNKKAHEADEKSIELLFANRKENLSIDLQEYDPKDAIRNLKIQLQCLCGIPCIKFLKIKVGMDNKESKQVTRKRLILKFLARESIKWTEGENGQSIVIRIDEIDPKSLSFVKKQ</sequence>
<evidence type="ECO:0000313" key="3">
    <source>
        <dbReference type="EMBL" id="KAK6946736.1"/>
    </source>
</evidence>
<keyword evidence="4" id="KW-1185">Reference proteome</keyword>
<dbReference type="PANTHER" id="PTHR47872">
    <property type="entry name" value="NUCLEAR RNA EXPORT FACTOR SDE5-RELATED"/>
    <property type="match status" value="1"/>
</dbReference>
<feature type="domain" description="DUF1771" evidence="2">
    <location>
        <begin position="341"/>
        <end position="406"/>
    </location>
</feature>
<dbReference type="Proteomes" id="UP001370490">
    <property type="component" value="Unassembled WGS sequence"/>
</dbReference>
<name>A0AAN8WEZ4_9MAGN</name>
<feature type="region of interest" description="Disordered" evidence="1">
    <location>
        <begin position="250"/>
        <end position="275"/>
    </location>
</feature>
<organism evidence="3 4">
    <name type="scientific">Dillenia turbinata</name>
    <dbReference type="NCBI Taxonomy" id="194707"/>
    <lineage>
        <taxon>Eukaryota</taxon>
        <taxon>Viridiplantae</taxon>
        <taxon>Streptophyta</taxon>
        <taxon>Embryophyta</taxon>
        <taxon>Tracheophyta</taxon>
        <taxon>Spermatophyta</taxon>
        <taxon>Magnoliopsida</taxon>
        <taxon>eudicotyledons</taxon>
        <taxon>Gunneridae</taxon>
        <taxon>Pentapetalae</taxon>
        <taxon>Dilleniales</taxon>
        <taxon>Dilleniaceae</taxon>
        <taxon>Dillenia</taxon>
    </lineage>
</organism>
<accession>A0AAN8WEZ4</accession>
<feature type="compositionally biased region" description="Basic and acidic residues" evidence="1">
    <location>
        <begin position="253"/>
        <end position="275"/>
    </location>
</feature>
<dbReference type="InterPro" id="IPR013899">
    <property type="entry name" value="DUF1771"/>
</dbReference>
<comment type="caution">
    <text evidence="3">The sequence shown here is derived from an EMBL/GenBank/DDBJ whole genome shotgun (WGS) entry which is preliminary data.</text>
</comment>
<gene>
    <name evidence="3" type="ORF">RJ641_000209</name>
</gene>
<reference evidence="3 4" key="1">
    <citation type="submission" date="2023-12" db="EMBL/GenBank/DDBJ databases">
        <title>A high-quality genome assembly for Dillenia turbinata (Dilleniales).</title>
        <authorList>
            <person name="Chanderbali A."/>
        </authorList>
    </citation>
    <scope>NUCLEOTIDE SEQUENCE [LARGE SCALE GENOMIC DNA]</scope>
    <source>
        <strain evidence="3">LSX21</strain>
        <tissue evidence="3">Leaf</tissue>
    </source>
</reference>
<dbReference type="PANTHER" id="PTHR47872:SF1">
    <property type="entry name" value="NUCLEAR RNA EXPORT FACTOR SDE5-RELATED"/>
    <property type="match status" value="1"/>
</dbReference>
<evidence type="ECO:0000259" key="2">
    <source>
        <dbReference type="SMART" id="SM01162"/>
    </source>
</evidence>
<feature type="compositionally biased region" description="Polar residues" evidence="1">
    <location>
        <begin position="80"/>
        <end position="92"/>
    </location>
</feature>
<dbReference type="EMBL" id="JBAMMX010000001">
    <property type="protein sequence ID" value="KAK6946736.1"/>
    <property type="molecule type" value="Genomic_DNA"/>
</dbReference>
<feature type="compositionally biased region" description="Polar residues" evidence="1">
    <location>
        <begin position="61"/>
        <end position="70"/>
    </location>
</feature>
<protein>
    <recommendedName>
        <fullName evidence="2">DUF1771 domain-containing protein</fullName>
    </recommendedName>
</protein>
<dbReference type="AlphaFoldDB" id="A0AAN8WEZ4"/>
<dbReference type="Pfam" id="PF08590">
    <property type="entry name" value="DUF1771"/>
    <property type="match status" value="1"/>
</dbReference>
<evidence type="ECO:0000256" key="1">
    <source>
        <dbReference type="SAM" id="MobiDB-lite"/>
    </source>
</evidence>
<proteinExistence type="predicted"/>